<keyword evidence="6" id="KW-0539">Nucleus</keyword>
<dbReference type="FunFam" id="3.30.160.60:FF:000110">
    <property type="entry name" value="Zinc finger protein-like"/>
    <property type="match status" value="1"/>
</dbReference>
<accession>A0A8S4SAA2</accession>
<dbReference type="GO" id="GO:0008270">
    <property type="term" value="F:zinc ion binding"/>
    <property type="evidence" value="ECO:0007669"/>
    <property type="project" value="UniProtKB-KW"/>
</dbReference>
<evidence type="ECO:0000256" key="3">
    <source>
        <dbReference type="ARBA" id="ARBA00022737"/>
    </source>
</evidence>
<dbReference type="Proteomes" id="UP000838756">
    <property type="component" value="Unassembled WGS sequence"/>
</dbReference>
<dbReference type="SUPFAM" id="SSF57667">
    <property type="entry name" value="beta-beta-alpha zinc fingers"/>
    <property type="match status" value="9"/>
</dbReference>
<evidence type="ECO:0000256" key="7">
    <source>
        <dbReference type="PROSITE-ProRule" id="PRU00042"/>
    </source>
</evidence>
<evidence type="ECO:0000259" key="8">
    <source>
        <dbReference type="PROSITE" id="PS50157"/>
    </source>
</evidence>
<dbReference type="Gene3D" id="3.30.160.60">
    <property type="entry name" value="Classic Zinc Finger"/>
    <property type="match status" value="6"/>
</dbReference>
<feature type="domain" description="C2H2-type" evidence="8">
    <location>
        <begin position="199"/>
        <end position="227"/>
    </location>
</feature>
<feature type="domain" description="C2H2-type" evidence="8">
    <location>
        <begin position="429"/>
        <end position="456"/>
    </location>
</feature>
<proteinExistence type="predicted"/>
<dbReference type="AlphaFoldDB" id="A0A8S4SAA2"/>
<feature type="domain" description="C2H2-type" evidence="8">
    <location>
        <begin position="457"/>
        <end position="484"/>
    </location>
</feature>
<dbReference type="GO" id="GO:0005634">
    <property type="term" value="C:nucleus"/>
    <property type="evidence" value="ECO:0007669"/>
    <property type="project" value="UniProtKB-SubCell"/>
</dbReference>
<evidence type="ECO:0000256" key="5">
    <source>
        <dbReference type="ARBA" id="ARBA00022833"/>
    </source>
</evidence>
<feature type="domain" description="C2H2-type" evidence="8">
    <location>
        <begin position="256"/>
        <end position="284"/>
    </location>
</feature>
<gene>
    <name evidence="9" type="primary">jg5980</name>
    <name evidence="9" type="ORF">PAEG_LOCUS22198</name>
</gene>
<dbReference type="EMBL" id="CAKXAJ010026023">
    <property type="protein sequence ID" value="CAH2251293.1"/>
    <property type="molecule type" value="Genomic_DNA"/>
</dbReference>
<feature type="domain" description="C2H2-type" evidence="8">
    <location>
        <begin position="285"/>
        <end position="312"/>
    </location>
</feature>
<dbReference type="InterPro" id="IPR013087">
    <property type="entry name" value="Znf_C2H2_type"/>
</dbReference>
<keyword evidence="2" id="KW-0479">Metal-binding</keyword>
<keyword evidence="10" id="KW-1185">Reference proteome</keyword>
<protein>
    <submittedName>
        <fullName evidence="9">Jg5980 protein</fullName>
    </submittedName>
</protein>
<dbReference type="OrthoDB" id="8685330at2759"/>
<feature type="domain" description="C2H2-type" evidence="8">
    <location>
        <begin position="485"/>
        <end position="508"/>
    </location>
</feature>
<dbReference type="GO" id="GO:0000978">
    <property type="term" value="F:RNA polymerase II cis-regulatory region sequence-specific DNA binding"/>
    <property type="evidence" value="ECO:0007669"/>
    <property type="project" value="TreeGrafter"/>
</dbReference>
<dbReference type="GO" id="GO:0001228">
    <property type="term" value="F:DNA-binding transcription activator activity, RNA polymerase II-specific"/>
    <property type="evidence" value="ECO:0007669"/>
    <property type="project" value="TreeGrafter"/>
</dbReference>
<comment type="caution">
    <text evidence="9">The sequence shown here is derived from an EMBL/GenBank/DDBJ whole genome shotgun (WGS) entry which is preliminary data.</text>
</comment>
<evidence type="ECO:0000313" key="10">
    <source>
        <dbReference type="Proteomes" id="UP000838756"/>
    </source>
</evidence>
<evidence type="ECO:0000256" key="2">
    <source>
        <dbReference type="ARBA" id="ARBA00022723"/>
    </source>
</evidence>
<feature type="domain" description="C2H2-type" evidence="8">
    <location>
        <begin position="110"/>
        <end position="137"/>
    </location>
</feature>
<evidence type="ECO:0000256" key="1">
    <source>
        <dbReference type="ARBA" id="ARBA00004123"/>
    </source>
</evidence>
<feature type="domain" description="C2H2-type" evidence="8">
    <location>
        <begin position="400"/>
        <end position="428"/>
    </location>
</feature>
<dbReference type="Pfam" id="PF12874">
    <property type="entry name" value="zf-met"/>
    <property type="match status" value="1"/>
</dbReference>
<dbReference type="PROSITE" id="PS00028">
    <property type="entry name" value="ZINC_FINGER_C2H2_1"/>
    <property type="match status" value="12"/>
</dbReference>
<evidence type="ECO:0000313" key="9">
    <source>
        <dbReference type="EMBL" id="CAH2251293.1"/>
    </source>
</evidence>
<feature type="domain" description="C2H2-type" evidence="8">
    <location>
        <begin position="81"/>
        <end position="109"/>
    </location>
</feature>
<dbReference type="SMART" id="SM00355">
    <property type="entry name" value="ZnF_C2H2"/>
    <property type="match status" value="12"/>
</dbReference>
<feature type="domain" description="C2H2-type" evidence="8">
    <location>
        <begin position="138"/>
        <end position="165"/>
    </location>
</feature>
<keyword evidence="5" id="KW-0862">Zinc</keyword>
<sequence>MSFLGEDSASTFTLTIDGEGSRSYSCNICHKVYKKRNFIAQHYNHVHLKLRPKLRSCHLCNVKVPGYMRAFHMEEHGLPAPSCGACGKKFAYPFQVLQHQKFYHMGETEHRCEPCNLKFKHKHQLNAHMAKHLTEKRFKCELCDKTFKWRSGLKTHLLIHNNVRRHVCHVCQDSFVQKSSEDSASTFTLTIDGEGSRSYSCNICLKVYKKRNFITQHYNHVHLKLRPKLRSCHLCNVKVPGYMRAFHMEEHGLPAPSCGACGKKFAYPFQVLQHQKFYHMGESNYRCEECNLKFKRRSELAKHQFKHSSEKRFKCELCDKTFKWKSGEDSFTLTVGGDGTKTYTCNLCESSYKKRSCFTQHYKHVHLKLRPKLRGCHLCDVKVPGYMRAFHMEEHGLPAPSCGACGKKFAYPWQVLQHQKFHHMGEAKYRCEPCNLTFMRGGDYNRHQNKHMDVKMFKCELCGKAFKWGKGLKTHMMIHNNIRRHVCIVCRESFVQSSSLKYHMVKRHPETI</sequence>
<keyword evidence="4 7" id="KW-0863">Zinc-finger</keyword>
<evidence type="ECO:0000256" key="6">
    <source>
        <dbReference type="ARBA" id="ARBA00023242"/>
    </source>
</evidence>
<name>A0A8S4SAA2_9NEOP</name>
<keyword evidence="3" id="KW-0677">Repeat</keyword>
<dbReference type="Pfam" id="PF00096">
    <property type="entry name" value="zf-C2H2"/>
    <property type="match status" value="3"/>
</dbReference>
<dbReference type="PANTHER" id="PTHR24376">
    <property type="entry name" value="ZINC FINGER PROTEIN"/>
    <property type="match status" value="1"/>
</dbReference>
<dbReference type="InterPro" id="IPR036236">
    <property type="entry name" value="Znf_C2H2_sf"/>
</dbReference>
<feature type="domain" description="C2H2-type" evidence="8">
    <location>
        <begin position="343"/>
        <end position="371"/>
    </location>
</feature>
<dbReference type="PANTHER" id="PTHR24376:SF235">
    <property type="entry name" value="C2H2-TYPE DOMAIN-CONTAINING PROTEIN"/>
    <property type="match status" value="1"/>
</dbReference>
<feature type="domain" description="C2H2-type" evidence="8">
    <location>
        <begin position="24"/>
        <end position="52"/>
    </location>
</feature>
<organism evidence="9 10">
    <name type="scientific">Pararge aegeria aegeria</name>
    <dbReference type="NCBI Taxonomy" id="348720"/>
    <lineage>
        <taxon>Eukaryota</taxon>
        <taxon>Metazoa</taxon>
        <taxon>Ecdysozoa</taxon>
        <taxon>Arthropoda</taxon>
        <taxon>Hexapoda</taxon>
        <taxon>Insecta</taxon>
        <taxon>Pterygota</taxon>
        <taxon>Neoptera</taxon>
        <taxon>Endopterygota</taxon>
        <taxon>Lepidoptera</taxon>
        <taxon>Glossata</taxon>
        <taxon>Ditrysia</taxon>
        <taxon>Papilionoidea</taxon>
        <taxon>Nymphalidae</taxon>
        <taxon>Satyrinae</taxon>
        <taxon>Satyrini</taxon>
        <taxon>Parargina</taxon>
        <taxon>Pararge</taxon>
    </lineage>
</organism>
<dbReference type="PROSITE" id="PS50157">
    <property type="entry name" value="ZINC_FINGER_C2H2_2"/>
    <property type="match status" value="12"/>
</dbReference>
<comment type="subcellular location">
    <subcellularLocation>
        <location evidence="1">Nucleus</location>
    </subcellularLocation>
</comment>
<reference evidence="9" key="1">
    <citation type="submission" date="2022-03" db="EMBL/GenBank/DDBJ databases">
        <authorList>
            <person name="Lindestad O."/>
        </authorList>
    </citation>
    <scope>NUCLEOTIDE SEQUENCE</scope>
</reference>
<evidence type="ECO:0000256" key="4">
    <source>
        <dbReference type="ARBA" id="ARBA00022771"/>
    </source>
</evidence>
<dbReference type="FunFam" id="3.30.160.60:FF:000671">
    <property type="entry name" value="Zinc finger protein 26"/>
    <property type="match status" value="1"/>
</dbReference>